<evidence type="ECO:0000313" key="2">
    <source>
        <dbReference type="EMBL" id="GEQ77069.1"/>
    </source>
</evidence>
<dbReference type="InterPro" id="IPR046583">
    <property type="entry name" value="DUF6631"/>
</dbReference>
<gene>
    <name evidence="2" type="ORF">CTTA_4074</name>
</gene>
<dbReference type="Pfam" id="PF20336">
    <property type="entry name" value="DUF6631"/>
    <property type="match status" value="1"/>
</dbReference>
<proteinExistence type="predicted"/>
<protein>
    <submittedName>
        <fullName evidence="2">Uncharacterized protein</fullName>
    </submittedName>
</protein>
<reference evidence="2 3" key="1">
    <citation type="journal article" date="2019" name="Microbiol. Resour. Announc.">
        <title>Draft Genome Sequence of Comamonas testosteroni TA441, a Bacterium That Has a Cryptic Phenol Degradation Gene Cluster.</title>
        <authorList>
            <person name="Arai H."/>
            <person name="Ishii M."/>
        </authorList>
    </citation>
    <scope>NUCLEOTIDE SEQUENCE [LARGE SCALE GENOMIC DNA]</scope>
    <source>
        <strain evidence="2 3">TA441</strain>
    </source>
</reference>
<evidence type="ECO:0000313" key="3">
    <source>
        <dbReference type="Proteomes" id="UP000323105"/>
    </source>
</evidence>
<evidence type="ECO:0000256" key="1">
    <source>
        <dbReference type="SAM" id="MobiDB-lite"/>
    </source>
</evidence>
<dbReference type="RefSeq" id="WP_153260319.1">
    <property type="nucleotide sequence ID" value="NZ_BKBW01000009.1"/>
</dbReference>
<dbReference type="EMBL" id="BKBW01000009">
    <property type="protein sequence ID" value="GEQ77069.1"/>
    <property type="molecule type" value="Genomic_DNA"/>
</dbReference>
<dbReference type="Proteomes" id="UP000323105">
    <property type="component" value="Unassembled WGS sequence"/>
</dbReference>
<comment type="caution">
    <text evidence="2">The sequence shown here is derived from an EMBL/GenBank/DDBJ whole genome shotgun (WGS) entry which is preliminary data.</text>
</comment>
<feature type="region of interest" description="Disordered" evidence="1">
    <location>
        <begin position="148"/>
        <end position="171"/>
    </location>
</feature>
<organism evidence="2 3">
    <name type="scientific">Comamonas testosteroni</name>
    <name type="common">Pseudomonas testosteroni</name>
    <dbReference type="NCBI Taxonomy" id="285"/>
    <lineage>
        <taxon>Bacteria</taxon>
        <taxon>Pseudomonadati</taxon>
        <taxon>Pseudomonadota</taxon>
        <taxon>Betaproteobacteria</taxon>
        <taxon>Burkholderiales</taxon>
        <taxon>Comamonadaceae</taxon>
        <taxon>Comamonas</taxon>
    </lineage>
</organism>
<accession>A0A5A7MJL8</accession>
<sequence>MAKVVQKAAAAPAATREPSDMEVLHPERVLLLGGESVMVREYGNVEWLRLLPAAEPLVAAMTEMLDAPIEPTYEMVLNAIAVNTDGLLPLVLQAVGRDMDWLESLQSDEVENLLMTWWSVNFHFFVRRARSRQMVERASADLKRRIAEQPVASAGVPSTPPSSPMGTSTAT</sequence>
<name>A0A5A7MJL8_COMTE</name>
<dbReference type="AlphaFoldDB" id="A0A5A7MJL8"/>